<organism evidence="2 3">
    <name type="scientific">Persicobacter psychrovividus</name>
    <dbReference type="NCBI Taxonomy" id="387638"/>
    <lineage>
        <taxon>Bacteria</taxon>
        <taxon>Pseudomonadati</taxon>
        <taxon>Bacteroidota</taxon>
        <taxon>Cytophagia</taxon>
        <taxon>Cytophagales</taxon>
        <taxon>Persicobacteraceae</taxon>
        <taxon>Persicobacter</taxon>
    </lineage>
</organism>
<protein>
    <recommendedName>
        <fullName evidence="4">YD repeat-containing protein</fullName>
    </recommendedName>
</protein>
<evidence type="ECO:0000313" key="2">
    <source>
        <dbReference type="EMBL" id="BDD02312.1"/>
    </source>
</evidence>
<geneLocation type="plasmid" evidence="2 3">
    <name>pPP8</name>
</geneLocation>
<accession>A0ABN6LL27</accession>
<feature type="compositionally biased region" description="Low complexity" evidence="1">
    <location>
        <begin position="89"/>
        <end position="102"/>
    </location>
</feature>
<keyword evidence="2" id="KW-0614">Plasmid</keyword>
<proteinExistence type="predicted"/>
<evidence type="ECO:0008006" key="4">
    <source>
        <dbReference type="Google" id="ProtNLM"/>
    </source>
</evidence>
<feature type="region of interest" description="Disordered" evidence="1">
    <location>
        <begin position="83"/>
        <end position="113"/>
    </location>
</feature>
<sequence length="454" mass="50536">MYTKYDALNRPIMTGFTSLQELSGNPNNDELLIESINTSINAVSSRFEIRDGSDEGYTMSQTYPVSPNKEHLLTVTYYDQYGNESLSQPETTGTPGTNPPSGNYESISGNQSFSSASQATSSQYYVKAGGSLTFTGDFQFSAATYGSLSVYSEVLPTQGNETDLVKGQITTTKTRILDPSKDTNLYLGDWLTTSTFYDEKYRPVRVISENHLGGKDIIETEYDFVGTVLATTRTHQVPGKADVVIKESTEYDHALRPLHVKHKVNNEPEITLVSYEYNQLGQQIGKHWHGNEANGISTMMNIRGWTTSIAHKSESKYKQDIKYYEGLTADVTPQYNGNIAAIEATNNGNEQAYNFSYDALNRLTAANSPSDKPNYSVTDLSYDLNGNIKSLNRLHPDYHNINPIDALSYNYEGNKLLNVQDASDFNDDKIVKDFQQLGSSDLTAEHYGYDKNGN</sequence>
<name>A0ABN6LL27_9BACT</name>
<dbReference type="EMBL" id="AP025300">
    <property type="protein sequence ID" value="BDD02312.1"/>
    <property type="molecule type" value="Genomic_DNA"/>
</dbReference>
<keyword evidence="3" id="KW-1185">Reference proteome</keyword>
<evidence type="ECO:0000313" key="3">
    <source>
        <dbReference type="Proteomes" id="UP001354989"/>
    </source>
</evidence>
<reference evidence="2 3" key="1">
    <citation type="submission" date="2021-12" db="EMBL/GenBank/DDBJ databases">
        <title>Genome sequencing of bacteria with rrn-lacking chromosome and rrn-plasmid.</title>
        <authorList>
            <person name="Anda M."/>
            <person name="Iwasaki W."/>
        </authorList>
    </citation>
    <scope>NUCLEOTIDE SEQUENCE [LARGE SCALE GENOMIC DNA]</scope>
    <source>
        <strain evidence="2 3">NBRC 101262</strain>
        <plasmid evidence="2 3">pPP8</plasmid>
    </source>
</reference>
<gene>
    <name evidence="2" type="ORF">PEPS_45920</name>
</gene>
<evidence type="ECO:0000256" key="1">
    <source>
        <dbReference type="SAM" id="MobiDB-lite"/>
    </source>
</evidence>
<dbReference type="Proteomes" id="UP001354989">
    <property type="component" value="Plasmid pPP8"/>
</dbReference>
<dbReference type="Gene3D" id="2.180.10.10">
    <property type="entry name" value="RHS repeat-associated core"/>
    <property type="match status" value="1"/>
</dbReference>